<dbReference type="PANTHER" id="PTHR11743:SF70">
    <property type="entry name" value="GH26960P-RELATED"/>
    <property type="match status" value="1"/>
</dbReference>
<dbReference type="PRINTS" id="PR00185">
    <property type="entry name" value="EUKARYTPORIN"/>
</dbReference>
<evidence type="ECO:0008006" key="13">
    <source>
        <dbReference type="Google" id="ProtNLM"/>
    </source>
</evidence>
<dbReference type="KEGG" id="vde:111245874"/>
<dbReference type="Proteomes" id="UP000594260">
    <property type="component" value="Unplaced"/>
</dbReference>
<organism evidence="11 12">
    <name type="scientific">Varroa destructor</name>
    <name type="common">Honeybee mite</name>
    <dbReference type="NCBI Taxonomy" id="109461"/>
    <lineage>
        <taxon>Eukaryota</taxon>
        <taxon>Metazoa</taxon>
        <taxon>Ecdysozoa</taxon>
        <taxon>Arthropoda</taxon>
        <taxon>Chelicerata</taxon>
        <taxon>Arachnida</taxon>
        <taxon>Acari</taxon>
        <taxon>Parasitiformes</taxon>
        <taxon>Mesostigmata</taxon>
        <taxon>Gamasina</taxon>
        <taxon>Dermanyssoidea</taxon>
        <taxon>Varroidae</taxon>
        <taxon>Varroa</taxon>
    </lineage>
</organism>
<dbReference type="GO" id="GO:0015288">
    <property type="term" value="F:porin activity"/>
    <property type="evidence" value="ECO:0007669"/>
    <property type="project" value="UniProtKB-KW"/>
</dbReference>
<evidence type="ECO:0000256" key="1">
    <source>
        <dbReference type="ARBA" id="ARBA00004294"/>
    </source>
</evidence>
<keyword evidence="8" id="KW-0626">Porin</keyword>
<accession>A0A7M7MBU2</accession>
<evidence type="ECO:0000256" key="9">
    <source>
        <dbReference type="ARBA" id="ARBA00023128"/>
    </source>
</evidence>
<evidence type="ECO:0000313" key="12">
    <source>
        <dbReference type="Proteomes" id="UP000594260"/>
    </source>
</evidence>
<evidence type="ECO:0000256" key="3">
    <source>
        <dbReference type="ARBA" id="ARBA00022448"/>
    </source>
</evidence>
<dbReference type="CDD" id="cd07306">
    <property type="entry name" value="Porin3_VDAC"/>
    <property type="match status" value="1"/>
</dbReference>
<keyword evidence="12" id="KW-1185">Reference proteome</keyword>
<dbReference type="GeneID" id="111245874"/>
<dbReference type="Pfam" id="PF01459">
    <property type="entry name" value="Porin_3"/>
    <property type="match status" value="1"/>
</dbReference>
<dbReference type="Gene3D" id="2.40.160.10">
    <property type="entry name" value="Porin"/>
    <property type="match status" value="1"/>
</dbReference>
<evidence type="ECO:0000256" key="5">
    <source>
        <dbReference type="ARBA" id="ARBA00022692"/>
    </source>
</evidence>
<name>A0A7M7MBU2_VARDE</name>
<keyword evidence="10" id="KW-0472">Membrane</keyword>
<dbReference type="OrthoDB" id="7827681at2759"/>
<dbReference type="GO" id="GO:0008308">
    <property type="term" value="F:voltage-gated monoatomic anion channel activity"/>
    <property type="evidence" value="ECO:0007669"/>
    <property type="project" value="InterPro"/>
</dbReference>
<dbReference type="PANTHER" id="PTHR11743">
    <property type="entry name" value="VOLTAGE-DEPENDENT ANION-SELECTIVE CHANNEL"/>
    <property type="match status" value="1"/>
</dbReference>
<sequence>MAPPSYSDLGKEARDVFSKNYHFGLVKLDCKTKSPTGVEFTASGTSLNDTGKVNGFLDVKYKLSEHGVTLKEKWTTDNSLNTEITAEDCLSKGLKLSTNLHFAPQTGKRNAVVAAAFKGDSFNATTDLDYNAGSPLVNASLVLSHQGWLAGSQVAFDTSKNKLTKTNFAIGYANKDIVLHSNVNDGQVFGASVYHEVRPDVKLGVSINWNSTNNNAQFGIGGVFIVDKDTSLRAKVNNQGLLGLGLTHRLRDGIETTMCANIDTKNFNQGGHKIGFGLSLEA</sequence>
<dbReference type="InterPro" id="IPR001925">
    <property type="entry name" value="Porin_Euk"/>
</dbReference>
<dbReference type="GO" id="GO:0005741">
    <property type="term" value="C:mitochondrial outer membrane"/>
    <property type="evidence" value="ECO:0007669"/>
    <property type="project" value="UniProtKB-SubCell"/>
</dbReference>
<evidence type="ECO:0000256" key="2">
    <source>
        <dbReference type="ARBA" id="ARBA00007780"/>
    </source>
</evidence>
<dbReference type="FunCoup" id="A0A7M7MBU2">
    <property type="interactions" value="1616"/>
</dbReference>
<comment type="similarity">
    <text evidence="2">Belongs to the eukaryotic mitochondrial porin family.</text>
</comment>
<reference evidence="11" key="1">
    <citation type="submission" date="2021-01" db="UniProtKB">
        <authorList>
            <consortium name="EnsemblMetazoa"/>
        </authorList>
    </citation>
    <scope>IDENTIFICATION</scope>
</reference>
<dbReference type="RefSeq" id="XP_022650527.1">
    <property type="nucleotide sequence ID" value="XM_022794792.1"/>
</dbReference>
<dbReference type="InterPro" id="IPR027246">
    <property type="entry name" value="Porin_Euk/Tom40"/>
</dbReference>
<dbReference type="GO" id="GO:0046930">
    <property type="term" value="C:pore complex"/>
    <property type="evidence" value="ECO:0007669"/>
    <property type="project" value="UniProtKB-KW"/>
</dbReference>
<dbReference type="FunFam" id="2.40.160.10:FF:000001">
    <property type="entry name" value="Voltage-dependent anion-selective channel protein 2"/>
    <property type="match status" value="1"/>
</dbReference>
<evidence type="ECO:0000256" key="8">
    <source>
        <dbReference type="ARBA" id="ARBA00023114"/>
    </source>
</evidence>
<dbReference type="InParanoid" id="A0A7M7MBU2"/>
<dbReference type="EnsemblMetazoa" id="XM_022794792">
    <property type="protein sequence ID" value="XP_022650527"/>
    <property type="gene ID" value="LOC111245874"/>
</dbReference>
<dbReference type="AlphaFoldDB" id="A0A7M7MBU2"/>
<keyword evidence="4" id="KW-1134">Transmembrane beta strand</keyword>
<evidence type="ECO:0000313" key="11">
    <source>
        <dbReference type="EnsemblMetazoa" id="XP_022650527"/>
    </source>
</evidence>
<keyword evidence="5" id="KW-0812">Transmembrane</keyword>
<evidence type="ECO:0000256" key="7">
    <source>
        <dbReference type="ARBA" id="ARBA00023065"/>
    </source>
</evidence>
<dbReference type="OMA" id="MAPPCYA"/>
<proteinExistence type="inferred from homology"/>
<keyword evidence="9" id="KW-0496">Mitochondrion</keyword>
<protein>
    <recommendedName>
        <fullName evidence="13">Voltage-dependent anion-selective channel</fullName>
    </recommendedName>
</protein>
<keyword evidence="3" id="KW-0813">Transport</keyword>
<comment type="subcellular location">
    <subcellularLocation>
        <location evidence="1">Mitochondrion outer membrane</location>
    </subcellularLocation>
</comment>
<keyword evidence="6" id="KW-1000">Mitochondrion outer membrane</keyword>
<keyword evidence="7" id="KW-0406">Ion transport</keyword>
<evidence type="ECO:0000256" key="4">
    <source>
        <dbReference type="ARBA" id="ARBA00022452"/>
    </source>
</evidence>
<evidence type="ECO:0000256" key="10">
    <source>
        <dbReference type="ARBA" id="ARBA00023136"/>
    </source>
</evidence>
<evidence type="ECO:0000256" key="6">
    <source>
        <dbReference type="ARBA" id="ARBA00022787"/>
    </source>
</evidence>
<dbReference type="InterPro" id="IPR023614">
    <property type="entry name" value="Porin_dom_sf"/>
</dbReference>